<organism evidence="2 3">
    <name type="scientific">Cystobacter fuscus (strain ATCC 25194 / DSM 2262 / NBRC 100088 / M29)</name>
    <dbReference type="NCBI Taxonomy" id="1242864"/>
    <lineage>
        <taxon>Bacteria</taxon>
        <taxon>Pseudomonadati</taxon>
        <taxon>Myxococcota</taxon>
        <taxon>Myxococcia</taxon>
        <taxon>Myxococcales</taxon>
        <taxon>Cystobacterineae</taxon>
        <taxon>Archangiaceae</taxon>
        <taxon>Cystobacter</taxon>
    </lineage>
</organism>
<comment type="caution">
    <text evidence="2">The sequence shown here is derived from an EMBL/GenBank/DDBJ whole genome shotgun (WGS) entry which is preliminary data.</text>
</comment>
<protein>
    <recommendedName>
        <fullName evidence="1">CHAT domain-containing protein</fullName>
    </recommendedName>
</protein>
<dbReference type="EMBL" id="ANAH02000066">
    <property type="protein sequence ID" value="EPX56706.1"/>
    <property type="molecule type" value="Genomic_DNA"/>
</dbReference>
<keyword evidence="3" id="KW-1185">Reference proteome</keyword>
<evidence type="ECO:0000313" key="3">
    <source>
        <dbReference type="Proteomes" id="UP000011682"/>
    </source>
</evidence>
<evidence type="ECO:0000313" key="2">
    <source>
        <dbReference type="EMBL" id="EPX56706.1"/>
    </source>
</evidence>
<sequence>MQSLEEQVKSRLSEARGRRSTLLWTPGSNPVTAVVEALADYVSGLQGRHSRSQADALVEEAAQLLLLEEAGITEDALAEAVEELAGRIRERLQKFSIKTRNELGLLFVLEIILRLTRAGALSSSACAALTLTINKLDDAVAQGMTGLIYALRPLILFKLSEVAQCIQEEVRHTDLTLRAKLAVRGLRKDQWMLPGASISRMRELIRDIEQRILVTHDGPGPGPCPDGSPATVRRQSGRTFQLGQFKEREAHLSLPLMRAEHLILLGHLLAKGWRGSHAAAIEEAFESFAQACDALQELGQWEAAAQAAVCATECLDRLVQYTTDPDAWQQALARLFVHGFDQQAWVLKSPLPEPRRLRFAKLLKASLARTLSWNPLLEHDEPSAPSKESPQEESRLLPRLQQLITEANVYLKLMSEESSGDSWLALHFGWAAWMRFRVLLSFIQGALRQFQEGKAVTYALDKWRKQVRDVLSQDIVDSFLSVMEEAQSAVWHAEHQLESVQDPLAGDTLLVSSSRFLEVLRSFLDLIAESKLELTTEQLLKLREFLDRLEPAGLPIRTLLKLVADEPVVLGWASHRKVPLKPACEYFDKRLQMLNREMANPHFSASERLLLSSWISNLLLNLRLSTDDLASLEPARALALLDVSGASAFRAETLLYGRGDAGTFPEYTNYLAEDIVGAVERDVAGAKPEAEVSIVSLFSNLHDARHELDLWGRLTMILEASQESPLVREAFKPRLTEAGHRIWAFPHSYSLEQIVLRTGARPEDCTQMAKAIVVRMEIQRELPRSHEHLERARDWLIHAVDLLLARGLIPQGEPAPLATAERVADWLAAHPGCAIVVPGNFPECAAPLNVFFHAGGSVTRHRLGTNAEQELRERLYAIPAFMKLTEALGEDQREVSKASWAQLAGAFQQFSDVFANWSRDLADLLVRHGVREVLFLLRGREFVYIPWEELRTAPGGPRLGELFSIGYLHTLAPVPASVPGDVARHGVLQLHGDGVSLNQMKMARFFQEALARDGAGRPPLSGDEARDARRFQRELLSASRLRLFLHGHHDQLNPESDRITLVDAERPEERVNLQADVLRGLPLAGVECVELWACEGSAHGRSIGEHGALEEPEDLSRSFLLAGARRVLASLWHVPALPSALLMERFALLVHEGLAEATALARARSECRAAFEPGGPIERAMETRVGPRLTALAAEAATVSDEQLLGVLEPALNEALQLLRQGWRVKPTTDPRTIPELSQAMGRLIKYSAPRPERMAAELRTDPAAVGRLVRDWLSNFRNPMCWAGWRLVVRGLEDWRP</sequence>
<feature type="domain" description="CHAT" evidence="1">
    <location>
        <begin position="928"/>
        <end position="1170"/>
    </location>
</feature>
<proteinExistence type="predicted"/>
<reference evidence="2" key="1">
    <citation type="submission" date="2013-05" db="EMBL/GenBank/DDBJ databases">
        <title>Genome assembly of Cystobacter fuscus DSM 2262.</title>
        <authorList>
            <person name="Sharma G."/>
            <person name="Khatri I."/>
            <person name="Kaur C."/>
            <person name="Mayilraj S."/>
            <person name="Subramanian S."/>
        </authorList>
    </citation>
    <scope>NUCLEOTIDE SEQUENCE [LARGE SCALE GENOMIC DNA]</scope>
    <source>
        <strain evidence="2">DSM 2262</strain>
    </source>
</reference>
<dbReference type="InterPro" id="IPR024983">
    <property type="entry name" value="CHAT_dom"/>
</dbReference>
<dbReference type="Pfam" id="PF12770">
    <property type="entry name" value="CHAT"/>
    <property type="match status" value="1"/>
</dbReference>
<evidence type="ECO:0000259" key="1">
    <source>
        <dbReference type="Pfam" id="PF12770"/>
    </source>
</evidence>
<dbReference type="Proteomes" id="UP000011682">
    <property type="component" value="Unassembled WGS sequence"/>
</dbReference>
<accession>S9P0S9</accession>
<gene>
    <name evidence="2" type="ORF">D187_008048</name>
</gene>
<name>S9P0S9_CYSF2</name>